<name>A0A1G2LV55_9BACT</name>
<organism evidence="2 3">
    <name type="scientific">Candidatus Tagabacteria bacterium RIFCSPLOWO2_01_FULL_42_9</name>
    <dbReference type="NCBI Taxonomy" id="1802296"/>
    <lineage>
        <taxon>Bacteria</taxon>
        <taxon>Candidatus Tagaibacteriota</taxon>
    </lineage>
</organism>
<accession>A0A1G2LV55</accession>
<gene>
    <name evidence="2" type="ORF">A3A10_02305</name>
</gene>
<evidence type="ECO:0008006" key="4">
    <source>
        <dbReference type="Google" id="ProtNLM"/>
    </source>
</evidence>
<comment type="caution">
    <text evidence="2">The sequence shown here is derived from an EMBL/GenBank/DDBJ whole genome shotgun (WGS) entry which is preliminary data.</text>
</comment>
<sequence>MAEKIKKLIIKKMDGPITTTSFIPKTRLSGSGYRPKGFSLGILVSGFILFVSLVFFAGTYFYKQSLQEEVDGMIATLVITEKAFEPELINELSRLSDSMKASGQILENHQAFSKALKLVGDLTLQETSFSNFGYNAVDKKITVSMSGEAKNYTEAALQAKIFADSEFIESAVFSNLSLKEAGRVNFSVVLVIKPEFIIYKP</sequence>
<keyword evidence="1" id="KW-0472">Membrane</keyword>
<reference evidence="2 3" key="1">
    <citation type="journal article" date="2016" name="Nat. Commun.">
        <title>Thousands of microbial genomes shed light on interconnected biogeochemical processes in an aquifer system.</title>
        <authorList>
            <person name="Anantharaman K."/>
            <person name="Brown C.T."/>
            <person name="Hug L.A."/>
            <person name="Sharon I."/>
            <person name="Castelle C.J."/>
            <person name="Probst A.J."/>
            <person name="Thomas B.C."/>
            <person name="Singh A."/>
            <person name="Wilkins M.J."/>
            <person name="Karaoz U."/>
            <person name="Brodie E.L."/>
            <person name="Williams K.H."/>
            <person name="Hubbard S.S."/>
            <person name="Banfield J.F."/>
        </authorList>
    </citation>
    <scope>NUCLEOTIDE SEQUENCE [LARGE SCALE GENOMIC DNA]</scope>
</reference>
<protein>
    <recommendedName>
        <fullName evidence="4">PilN domain-containing protein</fullName>
    </recommendedName>
</protein>
<evidence type="ECO:0000256" key="1">
    <source>
        <dbReference type="SAM" id="Phobius"/>
    </source>
</evidence>
<evidence type="ECO:0000313" key="2">
    <source>
        <dbReference type="EMBL" id="OHA15487.1"/>
    </source>
</evidence>
<keyword evidence="1" id="KW-1133">Transmembrane helix</keyword>
<feature type="transmembrane region" description="Helical" evidence="1">
    <location>
        <begin position="37"/>
        <end position="62"/>
    </location>
</feature>
<dbReference type="EMBL" id="MHRA01000020">
    <property type="protein sequence ID" value="OHA15487.1"/>
    <property type="molecule type" value="Genomic_DNA"/>
</dbReference>
<keyword evidence="1" id="KW-0812">Transmembrane</keyword>
<evidence type="ECO:0000313" key="3">
    <source>
        <dbReference type="Proteomes" id="UP000178116"/>
    </source>
</evidence>
<dbReference type="Proteomes" id="UP000178116">
    <property type="component" value="Unassembled WGS sequence"/>
</dbReference>
<dbReference type="AlphaFoldDB" id="A0A1G2LV55"/>
<proteinExistence type="predicted"/>